<sequence>MARIYMKNLGGFIMKVAVISYSLTGNNEALANSIAEELVVEHIKIKETKSRTISSIVLDMIFNRTPQVQTTPDKLGNYDLILFFAPIWMGQVATPLRAYLKHLKTNPCKYAFISISGGADGANPKLAGELKKRVGKEPDALMDLHIADLLTSDPKPTRKDTSAYRINNGDIKKLTDIIIKTVREMIQN</sequence>
<evidence type="ECO:0000313" key="2">
    <source>
        <dbReference type="Proteomes" id="UP000184604"/>
    </source>
</evidence>
<evidence type="ECO:0000313" key="1">
    <source>
        <dbReference type="EMBL" id="APM39797.1"/>
    </source>
</evidence>
<dbReference type="Proteomes" id="UP000184604">
    <property type="component" value="Chromosome"/>
</dbReference>
<dbReference type="Gene3D" id="3.40.50.360">
    <property type="match status" value="1"/>
</dbReference>
<gene>
    <name evidence="1" type="ORF">BS101_14165</name>
</gene>
<proteinExistence type="predicted"/>
<dbReference type="AlphaFoldDB" id="A0A1L5FA01"/>
<name>A0A1L5FA01_CLOKL</name>
<reference evidence="1 2" key="1">
    <citation type="submission" date="2016-12" db="EMBL/GenBank/DDBJ databases">
        <title>Complete genome sequence of Clostridium kluyveri JZZ isolated from the pit mud of a Chinese flavor liquor-making factory.</title>
        <authorList>
            <person name="Wang Y."/>
        </authorList>
    </citation>
    <scope>NUCLEOTIDE SEQUENCE [LARGE SCALE GENOMIC DNA]</scope>
    <source>
        <strain evidence="1 2">JZZ</strain>
    </source>
</reference>
<dbReference type="EMBL" id="CP018335">
    <property type="protein sequence ID" value="APM39797.1"/>
    <property type="molecule type" value="Genomic_DNA"/>
</dbReference>
<dbReference type="SUPFAM" id="SSF52218">
    <property type="entry name" value="Flavoproteins"/>
    <property type="match status" value="1"/>
</dbReference>
<dbReference type="OrthoDB" id="2049760at2"/>
<dbReference type="InterPro" id="IPR029039">
    <property type="entry name" value="Flavoprotein-like_sf"/>
</dbReference>
<protein>
    <recommendedName>
        <fullName evidence="3">Flavodoxin-like domain-containing protein</fullName>
    </recommendedName>
</protein>
<organism evidence="1 2">
    <name type="scientific">Clostridium kluyveri</name>
    <dbReference type="NCBI Taxonomy" id="1534"/>
    <lineage>
        <taxon>Bacteria</taxon>
        <taxon>Bacillati</taxon>
        <taxon>Bacillota</taxon>
        <taxon>Clostridia</taxon>
        <taxon>Eubacteriales</taxon>
        <taxon>Clostridiaceae</taxon>
        <taxon>Clostridium</taxon>
    </lineage>
</organism>
<evidence type="ECO:0008006" key="3">
    <source>
        <dbReference type="Google" id="ProtNLM"/>
    </source>
</evidence>
<accession>A0A1L5FA01</accession>